<name>A0A803Q786_CANSA</name>
<proteinExistence type="predicted"/>
<keyword evidence="3" id="KW-1185">Reference proteome</keyword>
<accession>A0A803Q786</accession>
<evidence type="ECO:0000313" key="2">
    <source>
        <dbReference type="EnsemblPlants" id="cds.evm.model.07.985"/>
    </source>
</evidence>
<dbReference type="AlphaFoldDB" id="A0A803Q786"/>
<feature type="region of interest" description="Disordered" evidence="1">
    <location>
        <begin position="165"/>
        <end position="187"/>
    </location>
</feature>
<organism evidence="2 3">
    <name type="scientific">Cannabis sativa</name>
    <name type="common">Hemp</name>
    <name type="synonym">Marijuana</name>
    <dbReference type="NCBI Taxonomy" id="3483"/>
    <lineage>
        <taxon>Eukaryota</taxon>
        <taxon>Viridiplantae</taxon>
        <taxon>Streptophyta</taxon>
        <taxon>Embryophyta</taxon>
        <taxon>Tracheophyta</taxon>
        <taxon>Spermatophyta</taxon>
        <taxon>Magnoliopsida</taxon>
        <taxon>eudicotyledons</taxon>
        <taxon>Gunneridae</taxon>
        <taxon>Pentapetalae</taxon>
        <taxon>rosids</taxon>
        <taxon>fabids</taxon>
        <taxon>Rosales</taxon>
        <taxon>Cannabaceae</taxon>
        <taxon>Cannabis</taxon>
    </lineage>
</organism>
<evidence type="ECO:0000313" key="3">
    <source>
        <dbReference type="Proteomes" id="UP000596661"/>
    </source>
</evidence>
<dbReference type="Proteomes" id="UP000596661">
    <property type="component" value="Chromosome 7"/>
</dbReference>
<feature type="compositionally biased region" description="Polar residues" evidence="1">
    <location>
        <begin position="165"/>
        <end position="177"/>
    </location>
</feature>
<feature type="compositionally biased region" description="Polar residues" evidence="1">
    <location>
        <begin position="137"/>
        <end position="150"/>
    </location>
</feature>
<dbReference type="Gramene" id="evm.model.07.985">
    <property type="protein sequence ID" value="cds.evm.model.07.985"/>
    <property type="gene ID" value="evm.TU.07.985"/>
</dbReference>
<feature type="region of interest" description="Disordered" evidence="1">
    <location>
        <begin position="129"/>
        <end position="150"/>
    </location>
</feature>
<sequence>MDSELLASLISSKIFLLQSANHCSSTFIAFKASATVMVVMSSFTSSQSPQINSWMLSFIEIASMLWWGAIRPSSQRLLVVTIWATCQLFGVSLQPVEASLLLMIPHGLRFNLVEIQDLLSSWDTWSLGQHPKRTSEPNEGNRGQAQVQQDPQRRYLPFSFRQTFRQGQPVSGSSPSTAFLEGQTACS</sequence>
<dbReference type="EnsemblPlants" id="evm.model.07.985">
    <property type="protein sequence ID" value="cds.evm.model.07.985"/>
    <property type="gene ID" value="evm.TU.07.985"/>
</dbReference>
<dbReference type="EMBL" id="UZAU01000652">
    <property type="status" value="NOT_ANNOTATED_CDS"/>
    <property type="molecule type" value="Genomic_DNA"/>
</dbReference>
<reference evidence="2" key="1">
    <citation type="submission" date="2018-11" db="EMBL/GenBank/DDBJ databases">
        <authorList>
            <person name="Grassa J C."/>
        </authorList>
    </citation>
    <scope>NUCLEOTIDE SEQUENCE [LARGE SCALE GENOMIC DNA]</scope>
</reference>
<evidence type="ECO:0000256" key="1">
    <source>
        <dbReference type="SAM" id="MobiDB-lite"/>
    </source>
</evidence>
<reference evidence="2" key="2">
    <citation type="submission" date="2021-03" db="UniProtKB">
        <authorList>
            <consortium name="EnsemblPlants"/>
        </authorList>
    </citation>
    <scope>IDENTIFICATION</scope>
</reference>
<protein>
    <submittedName>
        <fullName evidence="2">Uncharacterized protein</fullName>
    </submittedName>
</protein>